<dbReference type="Gene3D" id="3.40.50.620">
    <property type="entry name" value="HUPs"/>
    <property type="match status" value="1"/>
</dbReference>
<name>A0A1K1X532_9GAMM</name>
<evidence type="ECO:0000259" key="2">
    <source>
        <dbReference type="Pfam" id="PF02698"/>
    </source>
</evidence>
<feature type="transmembrane region" description="Helical" evidence="1">
    <location>
        <begin position="7"/>
        <end position="27"/>
    </location>
</feature>
<keyword evidence="1" id="KW-0472">Membrane</keyword>
<dbReference type="PANTHER" id="PTHR30336">
    <property type="entry name" value="INNER MEMBRANE PROTEIN, PROBABLE PERMEASE"/>
    <property type="match status" value="1"/>
</dbReference>
<dbReference type="Pfam" id="PF02698">
    <property type="entry name" value="DUF218"/>
    <property type="match status" value="1"/>
</dbReference>
<dbReference type="CDD" id="cd06259">
    <property type="entry name" value="YdcF-like"/>
    <property type="match status" value="1"/>
</dbReference>
<dbReference type="EMBL" id="FPJW01000005">
    <property type="protein sequence ID" value="SFX44639.1"/>
    <property type="molecule type" value="Genomic_DNA"/>
</dbReference>
<dbReference type="Proteomes" id="UP000182350">
    <property type="component" value="Unassembled WGS sequence"/>
</dbReference>
<accession>A0A1K1X532</accession>
<dbReference type="AlphaFoldDB" id="A0A1K1X532"/>
<evidence type="ECO:0000256" key="1">
    <source>
        <dbReference type="SAM" id="Phobius"/>
    </source>
</evidence>
<dbReference type="InterPro" id="IPR051599">
    <property type="entry name" value="Cell_Envelope_Assoc"/>
</dbReference>
<dbReference type="RefSeq" id="WP_084662056.1">
    <property type="nucleotide sequence ID" value="NZ_FPJW01000005.1"/>
</dbReference>
<dbReference type="OrthoDB" id="9809813at2"/>
<dbReference type="InterPro" id="IPR003848">
    <property type="entry name" value="DUF218"/>
</dbReference>
<sequence>MLNLLKYLLLPPLLNILLLLAGLLLLWLQKRRLAIGLIGCSSLLLLVLSLPLVSHALMKPLEIHPPLQFAQLQPNQALVILGGGREYTGAEYGWDDAPSESSISRLNYAAYLHRISGLPLLVTGGRVHDEAESEAELMARLLQSSFGIHATWLEEQSRTTYENALFSAEILKQQGINEVVLISHAWHLARAAAIFEAQGLKVIPAPLQFSSPPSHGLIRWIPRSYHLNKSTQALHEWLGRVVYSFYK</sequence>
<dbReference type="GO" id="GO:0043164">
    <property type="term" value="P:Gram-negative-bacterium-type cell wall biogenesis"/>
    <property type="evidence" value="ECO:0007669"/>
    <property type="project" value="TreeGrafter"/>
</dbReference>
<feature type="domain" description="DUF218" evidence="2">
    <location>
        <begin position="76"/>
        <end position="239"/>
    </location>
</feature>
<organism evidence="3 4">
    <name type="scientific">Marinospirillum alkaliphilum DSM 21637</name>
    <dbReference type="NCBI Taxonomy" id="1122209"/>
    <lineage>
        <taxon>Bacteria</taxon>
        <taxon>Pseudomonadati</taxon>
        <taxon>Pseudomonadota</taxon>
        <taxon>Gammaproteobacteria</taxon>
        <taxon>Oceanospirillales</taxon>
        <taxon>Oceanospirillaceae</taxon>
        <taxon>Marinospirillum</taxon>
    </lineage>
</organism>
<proteinExistence type="predicted"/>
<feature type="transmembrane region" description="Helical" evidence="1">
    <location>
        <begin position="33"/>
        <end position="53"/>
    </location>
</feature>
<dbReference type="PANTHER" id="PTHR30336:SF4">
    <property type="entry name" value="ENVELOPE BIOGENESIS FACTOR ELYC"/>
    <property type="match status" value="1"/>
</dbReference>
<keyword evidence="1" id="KW-1133">Transmembrane helix</keyword>
<dbReference type="GO" id="GO:0000270">
    <property type="term" value="P:peptidoglycan metabolic process"/>
    <property type="evidence" value="ECO:0007669"/>
    <property type="project" value="TreeGrafter"/>
</dbReference>
<keyword evidence="1" id="KW-0812">Transmembrane</keyword>
<dbReference type="STRING" id="1122209.SAMN02745752_01715"/>
<evidence type="ECO:0000313" key="4">
    <source>
        <dbReference type="Proteomes" id="UP000182350"/>
    </source>
</evidence>
<dbReference type="GO" id="GO:0005886">
    <property type="term" value="C:plasma membrane"/>
    <property type="evidence" value="ECO:0007669"/>
    <property type="project" value="TreeGrafter"/>
</dbReference>
<gene>
    <name evidence="3" type="ORF">SAMN02745752_01715</name>
</gene>
<keyword evidence="4" id="KW-1185">Reference proteome</keyword>
<evidence type="ECO:0000313" key="3">
    <source>
        <dbReference type="EMBL" id="SFX44639.1"/>
    </source>
</evidence>
<dbReference type="InterPro" id="IPR014729">
    <property type="entry name" value="Rossmann-like_a/b/a_fold"/>
</dbReference>
<protein>
    <submittedName>
        <fullName evidence="3">Uncharacterized SAM-binding protein YcdF, DUF218 family</fullName>
    </submittedName>
</protein>
<reference evidence="3 4" key="1">
    <citation type="submission" date="2016-11" db="EMBL/GenBank/DDBJ databases">
        <authorList>
            <person name="Jaros S."/>
            <person name="Januszkiewicz K."/>
            <person name="Wedrychowicz H."/>
        </authorList>
    </citation>
    <scope>NUCLEOTIDE SEQUENCE [LARGE SCALE GENOMIC DNA]</scope>
    <source>
        <strain evidence="3 4">DSM 21637</strain>
    </source>
</reference>